<dbReference type="GO" id="GO:0016740">
    <property type="term" value="F:transferase activity"/>
    <property type="evidence" value="ECO:0007669"/>
    <property type="project" value="UniProtKB-KW"/>
</dbReference>
<evidence type="ECO:0000313" key="3">
    <source>
        <dbReference type="Proteomes" id="UP000055854"/>
    </source>
</evidence>
<name>A0A109HH63_XANCT</name>
<feature type="region of interest" description="Disordered" evidence="1">
    <location>
        <begin position="34"/>
        <end position="53"/>
    </location>
</feature>
<evidence type="ECO:0000313" key="2">
    <source>
        <dbReference type="EMBL" id="KWV12167.1"/>
    </source>
</evidence>
<evidence type="ECO:0000256" key="1">
    <source>
        <dbReference type="SAM" id="MobiDB-lite"/>
    </source>
</evidence>
<reference evidence="2 3" key="1">
    <citation type="submission" date="2015-11" db="EMBL/GenBank/DDBJ databases">
        <title>Long Read and Single Molecule DNA Sequencing Simplifies Genome Assembly and TAL Effector Gene Analysis of Xanthomonas translucens.</title>
        <authorList>
            <person name="Peng Z."/>
            <person name="Hu Y."/>
            <person name="Xie J."/>
            <person name="Potnis N."/>
            <person name="Akhunova A."/>
            <person name="Jones J."/>
            <person name="Liu Z."/>
            <person name="White F."/>
            <person name="Liu S."/>
        </authorList>
    </citation>
    <scope>NUCLEOTIDE SEQUENCE [LARGE SCALE GENOMIC DNA]</scope>
    <source>
        <strain evidence="2 3">B1</strain>
    </source>
</reference>
<protein>
    <submittedName>
        <fullName evidence="2">Glycosyltransferase</fullName>
    </submittedName>
</protein>
<comment type="caution">
    <text evidence="2">The sequence shown here is derived from an EMBL/GenBank/DDBJ whole genome shotgun (WGS) entry which is preliminary data.</text>
</comment>
<keyword evidence="2" id="KW-0808">Transferase</keyword>
<accession>A0A109HH63</accession>
<organism evidence="2 3">
    <name type="scientific">Xanthomonas campestris pv. translucens</name>
    <dbReference type="NCBI Taxonomy" id="343"/>
    <lineage>
        <taxon>Bacteria</taxon>
        <taxon>Pseudomonadati</taxon>
        <taxon>Pseudomonadota</taxon>
        <taxon>Gammaproteobacteria</taxon>
        <taxon>Lysobacterales</taxon>
        <taxon>Lysobacteraceae</taxon>
        <taxon>Xanthomonas</taxon>
        <taxon>Xanthomonas translucens group</taxon>
    </lineage>
</organism>
<dbReference type="AlphaFoldDB" id="A0A109HH63"/>
<proteinExistence type="predicted"/>
<dbReference type="EMBL" id="LNTA01000231">
    <property type="protein sequence ID" value="KWV12167.1"/>
    <property type="molecule type" value="Genomic_DNA"/>
</dbReference>
<dbReference type="Proteomes" id="UP000055854">
    <property type="component" value="Unassembled WGS sequence"/>
</dbReference>
<sequence length="53" mass="5627">MVQAAAHLGARIRAEDGVGTAVAWLERWGVLPRLGRGEPDRALPPQALGAGRR</sequence>
<gene>
    <name evidence="2" type="ORF">ATB53_18205</name>
</gene>